<feature type="domain" description="Siroheme decarboxylase AsnC-like ligand binding" evidence="6">
    <location>
        <begin position="69"/>
        <end position="154"/>
    </location>
</feature>
<evidence type="ECO:0000256" key="1">
    <source>
        <dbReference type="ARBA" id="ARBA00023239"/>
    </source>
</evidence>
<evidence type="ECO:0000313" key="8">
    <source>
        <dbReference type="EMBL" id="HHI65637.1"/>
    </source>
</evidence>
<dbReference type="InterPro" id="IPR040523">
    <property type="entry name" value="AsnC_trans_reg2"/>
</dbReference>
<comment type="caution">
    <text evidence="8">The sequence shown here is derived from an EMBL/GenBank/DDBJ whole genome shotgun (WGS) entry which is preliminary data.</text>
</comment>
<comment type="similarity">
    <text evidence="3">Belongs to the Ahb/Nir family.</text>
</comment>
<evidence type="ECO:0000256" key="5">
    <source>
        <dbReference type="ARBA" id="ARBA00048470"/>
    </source>
</evidence>
<dbReference type="InterPro" id="IPR053953">
    <property type="entry name" value="NirdL-like_HTH"/>
</dbReference>
<comment type="pathway">
    <text evidence="2">Porphyrin-containing compound metabolism.</text>
</comment>
<dbReference type="EMBL" id="DRUY01000122">
    <property type="protein sequence ID" value="HHI65637.1"/>
    <property type="molecule type" value="Genomic_DNA"/>
</dbReference>
<dbReference type="Gene3D" id="3.30.70.3460">
    <property type="match status" value="1"/>
</dbReference>
<dbReference type="GO" id="GO:0016829">
    <property type="term" value="F:lyase activity"/>
    <property type="evidence" value="ECO:0007669"/>
    <property type="project" value="UniProtKB-KW"/>
</dbReference>
<name>A0A7C5KC99_9BACT</name>
<organism evidence="8">
    <name type="scientific">Thermodesulfobium narugense</name>
    <dbReference type="NCBI Taxonomy" id="184064"/>
    <lineage>
        <taxon>Bacteria</taxon>
        <taxon>Pseudomonadati</taxon>
        <taxon>Thermodesulfobiota</taxon>
        <taxon>Thermodesulfobiia</taxon>
        <taxon>Thermodesulfobiales</taxon>
        <taxon>Thermodesulfobiaceae</taxon>
        <taxon>Thermodesulfobium</taxon>
    </lineage>
</organism>
<accession>A0A7C5KC99</accession>
<dbReference type="AlphaFoldDB" id="A0A7C5KC99"/>
<keyword evidence="1" id="KW-0456">Lyase</keyword>
<sequence length="170" mass="19738">MSKENKIKIGDLDIKLIKLLQEDIPLVERPFLEISKDLNISEKEVISWIKKSLKSGLMRRFGARISHRKIGINANPMIAWKIPESKVEECGNILAKNVEVTHCYERATSVEWPYNIYTMIHCKNKSQADKIAKKLSDQIKITDYILLYSIKELKKTHMAYFSEKETNKKG</sequence>
<evidence type="ECO:0000259" key="6">
    <source>
        <dbReference type="Pfam" id="PF17805"/>
    </source>
</evidence>
<dbReference type="PANTHER" id="PTHR43413">
    <property type="entry name" value="TRANSCRIPTIONAL REGULATOR, ASNC FAMILY"/>
    <property type="match status" value="1"/>
</dbReference>
<evidence type="ECO:0000259" key="7">
    <source>
        <dbReference type="Pfam" id="PF22451"/>
    </source>
</evidence>
<reference evidence="8" key="1">
    <citation type="journal article" date="2020" name="mSystems">
        <title>Genome- and Community-Level Interaction Insights into Carbon Utilization and Element Cycling Functions of Hydrothermarchaeota in Hydrothermal Sediment.</title>
        <authorList>
            <person name="Zhou Z."/>
            <person name="Liu Y."/>
            <person name="Xu W."/>
            <person name="Pan J."/>
            <person name="Luo Z.H."/>
            <person name="Li M."/>
        </authorList>
    </citation>
    <scope>NUCLEOTIDE SEQUENCE [LARGE SCALE GENOMIC DNA]</scope>
    <source>
        <strain evidence="8">SpSt-1019</strain>
    </source>
</reference>
<gene>
    <name evidence="8" type="ORF">ENL70_03705</name>
</gene>
<protein>
    <recommendedName>
        <fullName evidence="4">siroheme decarboxylase</fullName>
        <ecNumber evidence="4">4.1.1.111</ecNumber>
    </recommendedName>
</protein>
<dbReference type="InterPro" id="IPR050684">
    <property type="entry name" value="HTH-Siroheme_Decarb"/>
</dbReference>
<dbReference type="Pfam" id="PF22451">
    <property type="entry name" value="NirdL-like_HTH"/>
    <property type="match status" value="1"/>
</dbReference>
<comment type="catalytic activity">
    <reaction evidence="5">
        <text>siroheme + 2 H(+) = 12,18-didecarboxysiroheme + 2 CO2</text>
        <dbReference type="Rhea" id="RHEA:19093"/>
        <dbReference type="ChEBI" id="CHEBI:15378"/>
        <dbReference type="ChEBI" id="CHEBI:16526"/>
        <dbReference type="ChEBI" id="CHEBI:60052"/>
        <dbReference type="ChEBI" id="CHEBI:140497"/>
        <dbReference type="EC" id="4.1.1.111"/>
    </reaction>
</comment>
<evidence type="ECO:0000256" key="4">
    <source>
        <dbReference type="ARBA" id="ARBA00023471"/>
    </source>
</evidence>
<feature type="domain" description="Siroheme decarboxylase NirL-like HTH" evidence="7">
    <location>
        <begin position="13"/>
        <end position="59"/>
    </location>
</feature>
<evidence type="ECO:0000256" key="2">
    <source>
        <dbReference type="ARBA" id="ARBA00023444"/>
    </source>
</evidence>
<dbReference type="PANTHER" id="PTHR43413:SF1">
    <property type="entry name" value="SIROHEME DECARBOXYLASE NIRL SUBUNIT"/>
    <property type="match status" value="1"/>
</dbReference>
<dbReference type="Pfam" id="PF17805">
    <property type="entry name" value="AsnC_trans_reg2"/>
    <property type="match status" value="1"/>
</dbReference>
<dbReference type="EC" id="4.1.1.111" evidence="4"/>
<evidence type="ECO:0000256" key="3">
    <source>
        <dbReference type="ARBA" id="ARBA00023457"/>
    </source>
</evidence>
<proteinExistence type="inferred from homology"/>